<evidence type="ECO:0000256" key="1">
    <source>
        <dbReference type="SAM" id="SignalP"/>
    </source>
</evidence>
<reference evidence="2 3" key="1">
    <citation type="journal article" date="2019" name="Sci. Rep.">
        <title>A multi-omics analysis of the grapevine pathogen Lasiodiplodia theobromae reveals that temperature affects the expression of virulence- and pathogenicity-related genes.</title>
        <authorList>
            <person name="Felix C."/>
            <person name="Meneses R."/>
            <person name="Goncalves M.F.M."/>
            <person name="Tilleman L."/>
            <person name="Duarte A.S."/>
            <person name="Jorrin-Novo J.V."/>
            <person name="Van de Peer Y."/>
            <person name="Deforce D."/>
            <person name="Van Nieuwerburgh F."/>
            <person name="Esteves A.C."/>
            <person name="Alves A."/>
        </authorList>
    </citation>
    <scope>NUCLEOTIDE SEQUENCE [LARGE SCALE GENOMIC DNA]</scope>
    <source>
        <strain evidence="2 3">LA-SOL3</strain>
    </source>
</reference>
<dbReference type="Proteomes" id="UP000325902">
    <property type="component" value="Unassembled WGS sequence"/>
</dbReference>
<comment type="caution">
    <text evidence="2">The sequence shown here is derived from an EMBL/GenBank/DDBJ whole genome shotgun (WGS) entry which is preliminary data.</text>
</comment>
<proteinExistence type="predicted"/>
<sequence length="131" mass="14339">MDGITALSLAVNIIQVVVWGRQVIDVLKGGEIYQTQRDAATNFQNATGSLQKQLSLQSQPITAEDQSLLQIAQTCKTAADNLLKELGPTNDTNRLKLAMKAPFKGPGIKKLDEELAFCQRVLETQLLVGMR</sequence>
<feature type="chain" id="PRO_5025052596" description="NACHT-NTPase and P-loop NTPases N-terminal domain-containing protein" evidence="1">
    <location>
        <begin position="21"/>
        <end position="131"/>
    </location>
</feature>
<accession>A0A5N5D9W4</accession>
<dbReference type="EMBL" id="VCHE01000041">
    <property type="protein sequence ID" value="KAB2574616.1"/>
    <property type="molecule type" value="Genomic_DNA"/>
</dbReference>
<keyword evidence="1" id="KW-0732">Signal</keyword>
<evidence type="ECO:0000313" key="2">
    <source>
        <dbReference type="EMBL" id="KAB2574616.1"/>
    </source>
</evidence>
<organism evidence="2 3">
    <name type="scientific">Lasiodiplodia theobromae</name>
    <dbReference type="NCBI Taxonomy" id="45133"/>
    <lineage>
        <taxon>Eukaryota</taxon>
        <taxon>Fungi</taxon>
        <taxon>Dikarya</taxon>
        <taxon>Ascomycota</taxon>
        <taxon>Pezizomycotina</taxon>
        <taxon>Dothideomycetes</taxon>
        <taxon>Dothideomycetes incertae sedis</taxon>
        <taxon>Botryosphaeriales</taxon>
        <taxon>Botryosphaeriaceae</taxon>
        <taxon>Lasiodiplodia</taxon>
    </lineage>
</organism>
<evidence type="ECO:0000313" key="3">
    <source>
        <dbReference type="Proteomes" id="UP000325902"/>
    </source>
</evidence>
<name>A0A5N5D9W4_9PEZI</name>
<evidence type="ECO:0008006" key="4">
    <source>
        <dbReference type="Google" id="ProtNLM"/>
    </source>
</evidence>
<protein>
    <recommendedName>
        <fullName evidence="4">NACHT-NTPase and P-loop NTPases N-terminal domain-containing protein</fullName>
    </recommendedName>
</protein>
<feature type="signal peptide" evidence="1">
    <location>
        <begin position="1"/>
        <end position="20"/>
    </location>
</feature>
<keyword evidence="3" id="KW-1185">Reference proteome</keyword>
<dbReference type="AlphaFoldDB" id="A0A5N5D9W4"/>
<gene>
    <name evidence="2" type="ORF">DBV05_g6739</name>
</gene>